<accession>A0A3E1P3Q9</accession>
<proteinExistence type="predicted"/>
<sequence>MGWKTASLIISNVTTVDAEKLLQELGIEQFKKTGDEPYDVAIYPKEQQIFVGIYHQHLVISSWQITELSFSKELSKYEQVLTALFPASEICTMQLHSGVNHWGYALIKNGEKIRVRCGNADEGTIIDFGEPLQEELALLSKSKLEGEKRMYYLDGKEPYEECQVGENFVAEIYKRYTGVNLFEDDGIFEFNLMGFETPKPGSVKKPLSTSTLTTKKPWWKIW</sequence>
<dbReference type="InterPro" id="IPR053847">
    <property type="entry name" value="DUF6928"/>
</dbReference>
<dbReference type="Proteomes" id="UP000261174">
    <property type="component" value="Unassembled WGS sequence"/>
</dbReference>
<organism evidence="1 2">
    <name type="scientific">Chitinophaga silvisoli</name>
    <dbReference type="NCBI Taxonomy" id="2291814"/>
    <lineage>
        <taxon>Bacteria</taxon>
        <taxon>Pseudomonadati</taxon>
        <taxon>Bacteroidota</taxon>
        <taxon>Chitinophagia</taxon>
        <taxon>Chitinophagales</taxon>
        <taxon>Chitinophagaceae</taxon>
        <taxon>Chitinophaga</taxon>
    </lineage>
</organism>
<evidence type="ECO:0000313" key="1">
    <source>
        <dbReference type="EMBL" id="RFM34638.1"/>
    </source>
</evidence>
<name>A0A3E1P3Q9_9BACT</name>
<keyword evidence="2" id="KW-1185">Reference proteome</keyword>
<comment type="caution">
    <text evidence="1">The sequence shown here is derived from an EMBL/GenBank/DDBJ whole genome shotgun (WGS) entry which is preliminary data.</text>
</comment>
<gene>
    <name evidence="1" type="ORF">DXN04_15345</name>
</gene>
<dbReference type="OrthoDB" id="669022at2"/>
<protein>
    <submittedName>
        <fullName evidence="1">Uncharacterized protein</fullName>
    </submittedName>
</protein>
<reference evidence="1 2" key="1">
    <citation type="submission" date="2018-08" db="EMBL/GenBank/DDBJ databases">
        <title>Chitinophaga sp. K20C18050901, a novel bacterium isolated from forest soil.</title>
        <authorList>
            <person name="Wang C."/>
        </authorList>
    </citation>
    <scope>NUCLEOTIDE SEQUENCE [LARGE SCALE GENOMIC DNA]</scope>
    <source>
        <strain evidence="1 2">K20C18050901</strain>
    </source>
</reference>
<dbReference type="RefSeq" id="WP_116854220.1">
    <property type="nucleotide sequence ID" value="NZ_QTJV01000004.1"/>
</dbReference>
<evidence type="ECO:0000313" key="2">
    <source>
        <dbReference type="Proteomes" id="UP000261174"/>
    </source>
</evidence>
<dbReference type="EMBL" id="QTJV01000004">
    <property type="protein sequence ID" value="RFM34638.1"/>
    <property type="molecule type" value="Genomic_DNA"/>
</dbReference>
<dbReference type="AlphaFoldDB" id="A0A3E1P3Q9"/>
<dbReference type="Pfam" id="PF21997">
    <property type="entry name" value="DUF6928"/>
    <property type="match status" value="1"/>
</dbReference>